<reference evidence="1" key="1">
    <citation type="journal article" date="2019" name="Environ. Microbiol.">
        <title>Fungal ecological strategies reflected in gene transcription - a case study of two litter decomposers.</title>
        <authorList>
            <person name="Barbi F."/>
            <person name="Kohler A."/>
            <person name="Barry K."/>
            <person name="Baskaran P."/>
            <person name="Daum C."/>
            <person name="Fauchery L."/>
            <person name="Ihrmark K."/>
            <person name="Kuo A."/>
            <person name="LaButti K."/>
            <person name="Lipzen A."/>
            <person name="Morin E."/>
            <person name="Grigoriev I.V."/>
            <person name="Henrissat B."/>
            <person name="Lindahl B."/>
            <person name="Martin F."/>
        </authorList>
    </citation>
    <scope>NUCLEOTIDE SEQUENCE</scope>
    <source>
        <strain evidence="1">JB14</strain>
    </source>
</reference>
<accession>A0A6A4H6M9</accession>
<name>A0A6A4H6M9_9AGAR</name>
<dbReference type="Proteomes" id="UP000799118">
    <property type="component" value="Unassembled WGS sequence"/>
</dbReference>
<dbReference type="AlphaFoldDB" id="A0A6A4H6M9"/>
<keyword evidence="2" id="KW-1185">Reference proteome</keyword>
<gene>
    <name evidence="1" type="ORF">BT96DRAFT_943944</name>
</gene>
<proteinExistence type="predicted"/>
<organism evidence="1 2">
    <name type="scientific">Gymnopus androsaceus JB14</name>
    <dbReference type="NCBI Taxonomy" id="1447944"/>
    <lineage>
        <taxon>Eukaryota</taxon>
        <taxon>Fungi</taxon>
        <taxon>Dikarya</taxon>
        <taxon>Basidiomycota</taxon>
        <taxon>Agaricomycotina</taxon>
        <taxon>Agaricomycetes</taxon>
        <taxon>Agaricomycetidae</taxon>
        <taxon>Agaricales</taxon>
        <taxon>Marasmiineae</taxon>
        <taxon>Omphalotaceae</taxon>
        <taxon>Gymnopus</taxon>
    </lineage>
</organism>
<evidence type="ECO:0000313" key="2">
    <source>
        <dbReference type="Proteomes" id="UP000799118"/>
    </source>
</evidence>
<dbReference type="EMBL" id="ML769573">
    <property type="protein sequence ID" value="KAE9393380.1"/>
    <property type="molecule type" value="Genomic_DNA"/>
</dbReference>
<protein>
    <submittedName>
        <fullName evidence="1">Uncharacterized protein</fullName>
    </submittedName>
</protein>
<evidence type="ECO:0000313" key="1">
    <source>
        <dbReference type="EMBL" id="KAE9393380.1"/>
    </source>
</evidence>
<sequence>MTYLEVLNLKMVIKQSFYTEEVIPEYFHTPLEDSNYKEQALSTIDPHVGSKTGWQITVPENPRWDGHGPNTTVPSTITDGYGGMPYAHLMAEWYSWSMILVVGLGGETQRIIEHNLMGQCA</sequence>